<reference evidence="7" key="1">
    <citation type="submission" date="2015-09" db="EMBL/GenBank/DDBJ databases">
        <authorList>
            <person name="Sai Rama Sridatta P."/>
        </authorList>
    </citation>
    <scope>NUCLEOTIDE SEQUENCE [LARGE SCALE GENOMIC DNA]</scope>
</reference>
<dbReference type="Ensembl" id="ENSLCAT00010037048.1">
    <property type="protein sequence ID" value="ENSLCAP00010036199.1"/>
    <property type="gene ID" value="ENSLCAG00010016875.1"/>
</dbReference>
<dbReference type="InterPro" id="IPR055406">
    <property type="entry name" value="HEAT_Maestro"/>
</dbReference>
<feature type="domain" description="MROH2B-like HEAT-repeats" evidence="3">
    <location>
        <begin position="248"/>
        <end position="558"/>
    </location>
</feature>
<evidence type="ECO:0000259" key="4">
    <source>
        <dbReference type="Pfam" id="PF23221"/>
    </source>
</evidence>
<feature type="domain" description="MROH2B-like HEAT-repeats" evidence="3">
    <location>
        <begin position="559"/>
        <end position="764"/>
    </location>
</feature>
<evidence type="ECO:0000256" key="1">
    <source>
        <dbReference type="ARBA" id="ARBA00022737"/>
    </source>
</evidence>
<dbReference type="Pfam" id="PF21047">
    <property type="entry name" value="HEAT_Maestro"/>
    <property type="match status" value="1"/>
</dbReference>
<dbReference type="Pfam" id="PF23210">
    <property type="entry name" value="HEAT_Maestro_2"/>
    <property type="match status" value="2"/>
</dbReference>
<dbReference type="Gene3D" id="1.25.10.10">
    <property type="entry name" value="Leucine-rich Repeat Variant"/>
    <property type="match status" value="3"/>
</dbReference>
<dbReference type="PANTHER" id="PTHR23120">
    <property type="entry name" value="MAESTRO-RELATED HEAT DOMAIN-CONTAINING"/>
    <property type="match status" value="1"/>
</dbReference>
<dbReference type="InterPro" id="IPR045206">
    <property type="entry name" value="Maestro_heat-like_prot"/>
</dbReference>
<feature type="domain" description="MROH2B-like N-terminal HEAT-repeats" evidence="4">
    <location>
        <begin position="27"/>
        <end position="245"/>
    </location>
</feature>
<sequence>MNVTLALLDAANDKDSEVQEQVRKSMLTLGKQQPDRVLAMCQDYLLKHPKLVVSHRVVILQTIELIASCRIDDICSTRIKSIISLASDEMTRSKEVIPDWQQAASNILVAVGNKHINDIMEEILTKFQPGVLPHFFVVQTLANLSISNVYGMVPFLNAILGTMLPMLSMAKQDNMKWVFSSALCHFSDSILEYLANLDKAPDPTVRKDTFSSEIYAAFDILFSNWLQSRESKVRLTVAEAVGSMCHLMASDKLEEQIPKLIPAILSLYKKNNEHYVISKSLCQVLDASVNMGSRVLETQLDSLLFALHQQVYITKENAFCKFTNSFPDRLVMFVLQKLENSNERSRMGSLAVLRHLINSTTSTMETKKLLILASIRQPMADHSNKRVVQVISAMAHHGYLELEGGELLVRFIVQHCALPDTYQVNSVPTDPEEVTNEALRAMCDSTLHLLTTTVGRLADVLWPKLLYYLTPAQYSNATTPLCKSLIVLGNKKKNNQEPTSSYTMSNLCPGLCPWFQVNAAFPFNSRGHGAPSLSVLEVLSTNIHPKTEILWEKEIPPLFLYRCIGVTLQQCFNKEVVKKQLQEILLTARHNDAVEREGVAMGIGLCANSHLEGTLAKLDEFGKSDAFKKSPSIFNLLKDRNDVEVEKVKSTLILCYGQVALNAPPETILHRIDQDILRCISKHFNTKVLGIKVETKDLTMKLSLIQSVGLIGIAISECVKKQGYIFSRKQELINVMLDFIKAEPADSLRTPVRHLVMTTCANLILAVTCPCKSLQALYKDTLAALQELLKSVLAKDPTPDGLQSVFKVRPGVSGKLAPLVFSLMPPFVLFHYPVNMVSFHNLGALLGRLSPRCSDPHPAVRAAAVDCIYTLLYIQLRYEGFSLDYKDEGVDGLLPLKDRLQNPDHSILYKTCSDLTKVMSKRLPQQQLTTLVFMLFEGLVDSQTNCCRASSVILNTLLKNRGGGMQELVTHILTFINLTQHCVRVAVGQTVLILASQHLQTVINTLVNQPLPYDSWTSEMWMALGADPIVANQIIEMVMEKLVVMAPYVDKKESMIRGGTTKVATNQPLAMTCGLKELLLNGQSQEPAVSLFPQLFSCLTVRLGASVGVSAPRDSNTKHTIRFLVAADALRILLARAQLDEVMKRLDEDNAWDAMREPNTHITGVTLLARAMAKHAGPRLPAIVECLCPSLNNIYECQRITVTAFFSELLNHHVVTELMLIDVLMNNMMERISDPCCTVRMLAVRGLGNIAVGSPEKVHRSSHTLITLEAMSGLSKVLLYLDKKNVHLLVVYIFMKIKPFLESENDEIRCASIHLMGNLSKFGSGEPVFKDQIHNVLVSLLLHLVDPNPHVVKACKYAMRVCAPVVGSEQITTMFQNHLHDDKSLHYGEFINDLTKYLIQDFPGMLNFYHISVIQFFKSNWPEVRAGAAMFIGMTATQLTSRKSLNVKNHFATAVSPAILT</sequence>
<dbReference type="Proteomes" id="UP000314980">
    <property type="component" value="Unassembled WGS sequence"/>
</dbReference>
<accession>A0A4W6EDR8</accession>
<dbReference type="InterPro" id="IPR011989">
    <property type="entry name" value="ARM-like"/>
</dbReference>
<dbReference type="InterPro" id="IPR016024">
    <property type="entry name" value="ARM-type_fold"/>
</dbReference>
<reference evidence="6" key="3">
    <citation type="submission" date="2025-09" db="UniProtKB">
        <authorList>
            <consortium name="Ensembl"/>
        </authorList>
    </citation>
    <scope>IDENTIFICATION</scope>
</reference>
<keyword evidence="1" id="KW-0677">Repeat</keyword>
<reference evidence="6" key="2">
    <citation type="submission" date="2025-08" db="UniProtKB">
        <authorList>
            <consortium name="Ensembl"/>
        </authorList>
    </citation>
    <scope>IDENTIFICATION</scope>
</reference>
<proteinExistence type="predicted"/>
<feature type="domain" description="Maestro-like HEAT-repeats" evidence="2">
    <location>
        <begin position="835"/>
        <end position="1035"/>
    </location>
</feature>
<organism evidence="6 7">
    <name type="scientific">Lates calcarifer</name>
    <name type="common">Barramundi</name>
    <name type="synonym">Holocentrus calcarifer</name>
    <dbReference type="NCBI Taxonomy" id="8187"/>
    <lineage>
        <taxon>Eukaryota</taxon>
        <taxon>Metazoa</taxon>
        <taxon>Chordata</taxon>
        <taxon>Craniata</taxon>
        <taxon>Vertebrata</taxon>
        <taxon>Euteleostomi</taxon>
        <taxon>Actinopterygii</taxon>
        <taxon>Neopterygii</taxon>
        <taxon>Teleostei</taxon>
        <taxon>Neoteleostei</taxon>
        <taxon>Acanthomorphata</taxon>
        <taxon>Carangaria</taxon>
        <taxon>Carangaria incertae sedis</taxon>
        <taxon>Centropomidae</taxon>
        <taxon>Lates</taxon>
    </lineage>
</organism>
<dbReference type="Pfam" id="PF23221">
    <property type="entry name" value="HEAT_MROH2B_1st"/>
    <property type="match status" value="1"/>
</dbReference>
<feature type="domain" description="Maestro/Maestro-like HEAT-repeats" evidence="5">
    <location>
        <begin position="1224"/>
        <end position="1444"/>
    </location>
</feature>
<dbReference type="SUPFAM" id="SSF48371">
    <property type="entry name" value="ARM repeat"/>
    <property type="match status" value="3"/>
</dbReference>
<evidence type="ECO:0000259" key="2">
    <source>
        <dbReference type="Pfam" id="PF21047"/>
    </source>
</evidence>
<dbReference type="GO" id="GO:0005737">
    <property type="term" value="C:cytoplasm"/>
    <property type="evidence" value="ECO:0007669"/>
    <property type="project" value="TreeGrafter"/>
</dbReference>
<evidence type="ECO:0000259" key="5">
    <source>
        <dbReference type="Pfam" id="PF23227"/>
    </source>
</evidence>
<evidence type="ECO:0000313" key="7">
    <source>
        <dbReference type="Proteomes" id="UP000314980"/>
    </source>
</evidence>
<dbReference type="InterPro" id="IPR056282">
    <property type="entry name" value="MROH2B-like_N_HEAT"/>
</dbReference>
<name>A0A4W6EDR8_LATCA</name>
<dbReference type="InterPro" id="IPR055408">
    <property type="entry name" value="HEAT_MROH2B-like"/>
</dbReference>
<protein>
    <submittedName>
        <fullName evidence="6">Maestro heat-like repeat family member 1</fullName>
    </submittedName>
</protein>
<dbReference type="Pfam" id="PF23227">
    <property type="entry name" value="HEAT_MROH2B_C"/>
    <property type="match status" value="1"/>
</dbReference>
<evidence type="ECO:0000259" key="3">
    <source>
        <dbReference type="Pfam" id="PF23210"/>
    </source>
</evidence>
<keyword evidence="7" id="KW-1185">Reference proteome</keyword>
<evidence type="ECO:0000313" key="6">
    <source>
        <dbReference type="Ensembl" id="ENSLCAP00010036199.1"/>
    </source>
</evidence>
<dbReference type="PANTHER" id="PTHR23120:SF0">
    <property type="entry name" value="MAESTRO HEAT-LIKE REPEAT FAMILY MEMBER 1"/>
    <property type="match status" value="1"/>
</dbReference>
<gene>
    <name evidence="6" type="primary">mroh1</name>
</gene>
<dbReference type="GeneTree" id="ENSGT00940000156930"/>
<dbReference type="InterPro" id="IPR048465">
    <property type="entry name" value="Maestro-like_HEAT"/>
</dbReference>